<name>A0AAV5NV15_9VIBR</name>
<evidence type="ECO:0000313" key="2">
    <source>
        <dbReference type="Proteomes" id="UP001156690"/>
    </source>
</evidence>
<proteinExistence type="predicted"/>
<dbReference type="Proteomes" id="UP001156690">
    <property type="component" value="Unassembled WGS sequence"/>
</dbReference>
<reference evidence="2" key="1">
    <citation type="journal article" date="2019" name="Int. J. Syst. Evol. Microbiol.">
        <title>The Global Catalogue of Microorganisms (GCM) 10K type strain sequencing project: providing services to taxonomists for standard genome sequencing and annotation.</title>
        <authorList>
            <consortium name="The Broad Institute Genomics Platform"/>
            <consortium name="The Broad Institute Genome Sequencing Center for Infectious Disease"/>
            <person name="Wu L."/>
            <person name="Ma J."/>
        </authorList>
    </citation>
    <scope>NUCLEOTIDE SEQUENCE [LARGE SCALE GENOMIC DNA]</scope>
    <source>
        <strain evidence="2">NBRC 15640</strain>
    </source>
</reference>
<comment type="caution">
    <text evidence="1">The sequence shown here is derived from an EMBL/GenBank/DDBJ whole genome shotgun (WGS) entry which is preliminary data.</text>
</comment>
<dbReference type="RefSeq" id="WP_126606853.1">
    <property type="nucleotide sequence ID" value="NZ_AP025145.1"/>
</dbReference>
<accession>A0AAV5NV15</accession>
<keyword evidence="2" id="KW-1185">Reference proteome</keyword>
<evidence type="ECO:0000313" key="1">
    <source>
        <dbReference type="EMBL" id="GLQ74300.1"/>
    </source>
</evidence>
<dbReference type="AlphaFoldDB" id="A0AAV5NV15"/>
<sequence>MDRIKITEVSPISAQPWKCDTPMQWLRSLVMISQRNYEVAPYDDFLKWLKTYDQFFQESVGISKNRNIHCMYDRDVTFSGDSVVPRLDEIINVSSGIHQAGFGVSVTVEAAAFHTDSTLIRRMQQADSIELFCLVILATDVDTPEKASRIKAGLEALSRDKNIAFIASYSVMSQLNIFDEQWLNRGNIEWFQVNETMGNNTDTMMACFRRMKLCVDDDGLIYPCMSLVGLEEFCLGDIYQPLEETLLSNPKSQDLINQWATQGPPINEQDKSIGTSRYPEMPSACAAHLYSAFGTE</sequence>
<evidence type="ECO:0008006" key="3">
    <source>
        <dbReference type="Google" id="ProtNLM"/>
    </source>
</evidence>
<organism evidence="1 2">
    <name type="scientific">Vibrio penaeicida</name>
    <dbReference type="NCBI Taxonomy" id="104609"/>
    <lineage>
        <taxon>Bacteria</taxon>
        <taxon>Pseudomonadati</taxon>
        <taxon>Pseudomonadota</taxon>
        <taxon>Gammaproteobacteria</taxon>
        <taxon>Vibrionales</taxon>
        <taxon>Vibrionaceae</taxon>
        <taxon>Vibrio</taxon>
    </lineage>
</organism>
<protein>
    <recommendedName>
        <fullName evidence="3">Radical SAM protein</fullName>
    </recommendedName>
</protein>
<gene>
    <name evidence="1" type="ORF">GCM10007932_36610</name>
</gene>
<dbReference type="EMBL" id="BSNX01000055">
    <property type="protein sequence ID" value="GLQ74300.1"/>
    <property type="molecule type" value="Genomic_DNA"/>
</dbReference>